<feature type="chain" id="PRO_5039625518" evidence="5">
    <location>
        <begin position="32"/>
        <end position="213"/>
    </location>
</feature>
<dbReference type="AlphaFoldDB" id="A0A239ARC7"/>
<dbReference type="SUPFAM" id="SSF109998">
    <property type="entry name" value="Triger factor/SurA peptide-binding domain-like"/>
    <property type="match status" value="1"/>
</dbReference>
<keyword evidence="5" id="KW-0732">Signal</keyword>
<comment type="subcellular location">
    <subcellularLocation>
        <location evidence="1">Cell membrane</location>
    </subcellularLocation>
</comment>
<dbReference type="OrthoDB" id="3212108at2"/>
<dbReference type="PANTHER" id="PTHR47529:SF1">
    <property type="entry name" value="PERIPLASMIC CHAPERONE PPID"/>
    <property type="match status" value="1"/>
</dbReference>
<accession>A0A239ARC7</accession>
<evidence type="ECO:0000313" key="7">
    <source>
        <dbReference type="Proteomes" id="UP000198280"/>
    </source>
</evidence>
<dbReference type="PROSITE" id="PS51257">
    <property type="entry name" value="PROKAR_LIPOPROTEIN"/>
    <property type="match status" value="1"/>
</dbReference>
<proteinExistence type="predicted"/>
<dbReference type="PROSITE" id="PS51318">
    <property type="entry name" value="TAT"/>
    <property type="match status" value="1"/>
</dbReference>
<keyword evidence="2" id="KW-1003">Cell membrane</keyword>
<evidence type="ECO:0000256" key="1">
    <source>
        <dbReference type="ARBA" id="ARBA00004236"/>
    </source>
</evidence>
<keyword evidence="3" id="KW-0472">Membrane</keyword>
<sequence>MLRRRTALSVTAAAAVLLAAPLLTSCGTPHAGAAAVVGGEQITVEAVQAKVAAVRDAQEKTPQAAQLIEASSDLQRNVVHRLVQNEVIERAAEDIGVSVSRRELQKARTDSEQQAGGKEALEAQLLQTYAMVPADIDESIRTDLLMQKVATHYGADVQTPEGQTALIKVLRDTSKSLRIDVNPRYGKWNSDKLDLDATKDPWLSEVSRRSAQA</sequence>
<dbReference type="InterPro" id="IPR006311">
    <property type="entry name" value="TAT_signal"/>
</dbReference>
<dbReference type="Gene3D" id="1.10.4030.10">
    <property type="entry name" value="Porin chaperone SurA, peptide-binding domain"/>
    <property type="match status" value="1"/>
</dbReference>
<feature type="signal peptide" evidence="5">
    <location>
        <begin position="1"/>
        <end position="31"/>
    </location>
</feature>
<evidence type="ECO:0000313" key="6">
    <source>
        <dbReference type="EMBL" id="SNR97614.1"/>
    </source>
</evidence>
<evidence type="ECO:0000256" key="2">
    <source>
        <dbReference type="ARBA" id="ARBA00022475"/>
    </source>
</evidence>
<organism evidence="6 7">
    <name type="scientific">Actinacidiphila glaucinigra</name>
    <dbReference type="NCBI Taxonomy" id="235986"/>
    <lineage>
        <taxon>Bacteria</taxon>
        <taxon>Bacillati</taxon>
        <taxon>Actinomycetota</taxon>
        <taxon>Actinomycetes</taxon>
        <taxon>Kitasatosporales</taxon>
        <taxon>Streptomycetaceae</taxon>
        <taxon>Actinacidiphila</taxon>
    </lineage>
</organism>
<keyword evidence="4" id="KW-0143">Chaperone</keyword>
<dbReference type="RefSeq" id="WP_089222281.1">
    <property type="nucleotide sequence ID" value="NZ_FZOF01000002.1"/>
</dbReference>
<dbReference type="EMBL" id="FZOF01000002">
    <property type="protein sequence ID" value="SNR97614.1"/>
    <property type="molecule type" value="Genomic_DNA"/>
</dbReference>
<dbReference type="InterPro" id="IPR027304">
    <property type="entry name" value="Trigger_fact/SurA_dom_sf"/>
</dbReference>
<dbReference type="InterPro" id="IPR052029">
    <property type="entry name" value="PpiD_chaperone"/>
</dbReference>
<gene>
    <name evidence="6" type="ORF">SAMN05216252_10291</name>
</gene>
<reference evidence="6 7" key="1">
    <citation type="submission" date="2017-06" db="EMBL/GenBank/DDBJ databases">
        <authorList>
            <person name="Kim H.J."/>
            <person name="Triplett B.A."/>
        </authorList>
    </citation>
    <scope>NUCLEOTIDE SEQUENCE [LARGE SCALE GENOMIC DNA]</scope>
    <source>
        <strain evidence="6 7">CGMCC 4.1858</strain>
    </source>
</reference>
<evidence type="ECO:0000256" key="3">
    <source>
        <dbReference type="ARBA" id="ARBA00023136"/>
    </source>
</evidence>
<name>A0A239ARC7_9ACTN</name>
<keyword evidence="7" id="KW-1185">Reference proteome</keyword>
<dbReference type="Pfam" id="PF13624">
    <property type="entry name" value="SurA_N_3"/>
    <property type="match status" value="1"/>
</dbReference>
<dbReference type="PANTHER" id="PTHR47529">
    <property type="entry name" value="PEPTIDYL-PROLYL CIS-TRANS ISOMERASE D"/>
    <property type="match status" value="1"/>
</dbReference>
<dbReference type="Proteomes" id="UP000198280">
    <property type="component" value="Unassembled WGS sequence"/>
</dbReference>
<protein>
    <submittedName>
        <fullName evidence="6">SurA N-terminal domain-containing protein</fullName>
    </submittedName>
</protein>
<dbReference type="GO" id="GO:0005886">
    <property type="term" value="C:plasma membrane"/>
    <property type="evidence" value="ECO:0007669"/>
    <property type="project" value="UniProtKB-SubCell"/>
</dbReference>
<evidence type="ECO:0000256" key="5">
    <source>
        <dbReference type="SAM" id="SignalP"/>
    </source>
</evidence>
<evidence type="ECO:0000256" key="4">
    <source>
        <dbReference type="ARBA" id="ARBA00023186"/>
    </source>
</evidence>